<reference evidence="2" key="1">
    <citation type="submission" date="2022-07" db="EMBL/GenBank/DDBJ databases">
        <title>Faecal culturing of patients with breast cancer.</title>
        <authorList>
            <person name="Teng N.M.Y."/>
            <person name="Kiu R."/>
            <person name="Evans R."/>
            <person name="Baker D.J."/>
            <person name="Zenner C."/>
            <person name="Robinson S.D."/>
            <person name="Hall L.J."/>
        </authorList>
    </citation>
    <scope>NUCLEOTIDE SEQUENCE</scope>
    <source>
        <strain evidence="2">LH1062</strain>
    </source>
</reference>
<keyword evidence="3" id="KW-1185">Reference proteome</keyword>
<protein>
    <submittedName>
        <fullName evidence="2">Uncharacterized protein</fullName>
    </submittedName>
</protein>
<dbReference type="RefSeq" id="WP_290140670.1">
    <property type="nucleotide sequence ID" value="NZ_CP101620.1"/>
</dbReference>
<proteinExistence type="predicted"/>
<evidence type="ECO:0000313" key="2">
    <source>
        <dbReference type="EMBL" id="UTY39530.1"/>
    </source>
</evidence>
<feature type="chain" id="PRO_5045896943" evidence="1">
    <location>
        <begin position="28"/>
        <end position="71"/>
    </location>
</feature>
<evidence type="ECO:0000256" key="1">
    <source>
        <dbReference type="SAM" id="SignalP"/>
    </source>
</evidence>
<dbReference type="EMBL" id="CP101620">
    <property type="protein sequence ID" value="UTY39530.1"/>
    <property type="molecule type" value="Genomic_DNA"/>
</dbReference>
<gene>
    <name evidence="2" type="ORF">NMU03_01460</name>
</gene>
<organism evidence="2 3">
    <name type="scientific">Allocoprobacillus halotolerans</name>
    <dbReference type="NCBI Taxonomy" id="2944914"/>
    <lineage>
        <taxon>Bacteria</taxon>
        <taxon>Bacillati</taxon>
        <taxon>Bacillota</taxon>
        <taxon>Erysipelotrichia</taxon>
        <taxon>Erysipelotrichales</taxon>
        <taxon>Erysipelotrichaceae</taxon>
        <taxon>Allocoprobacillus</taxon>
    </lineage>
</organism>
<sequence>MKKAKKIIFALLCVFTIGAVSLNSAFAAVTEHYSQSATVSGGKITAHATYYQSEINDGLLFGHIYYQITTM</sequence>
<evidence type="ECO:0000313" key="3">
    <source>
        <dbReference type="Proteomes" id="UP001060112"/>
    </source>
</evidence>
<feature type="signal peptide" evidence="1">
    <location>
        <begin position="1"/>
        <end position="27"/>
    </location>
</feature>
<dbReference type="Proteomes" id="UP001060112">
    <property type="component" value="Chromosome"/>
</dbReference>
<name>A0ABY5I388_9FIRM</name>
<keyword evidence="1" id="KW-0732">Signal</keyword>
<accession>A0ABY5I388</accession>